<keyword evidence="3" id="KW-1185">Reference proteome</keyword>
<reference evidence="3 4" key="1">
    <citation type="journal article" date="2020" name="Nat. Food">
        <title>A phased Vanilla planifolia genome enables genetic improvement of flavour and production.</title>
        <authorList>
            <person name="Hasing T."/>
            <person name="Tang H."/>
            <person name="Brym M."/>
            <person name="Khazi F."/>
            <person name="Huang T."/>
            <person name="Chambers A.H."/>
        </authorList>
    </citation>
    <scope>NUCLEOTIDE SEQUENCE [LARGE SCALE GENOMIC DNA]</scope>
    <source>
        <tissue evidence="2">Leaf</tissue>
    </source>
</reference>
<protein>
    <submittedName>
        <fullName evidence="2">Uncharacterized protein</fullName>
    </submittedName>
</protein>
<dbReference type="AlphaFoldDB" id="A0A835RGE4"/>
<gene>
    <name evidence="2" type="ORF">HPP92_006851</name>
    <name evidence="1" type="ORF">HPP92_007082</name>
</gene>
<sequence length="68" mass="7307">MVGGAPCDPKKGMSQHAEMTLFPCLNREALALVLYLRAALSERYTDGHRGTWVGYQWVAIASIAAAAA</sequence>
<evidence type="ECO:0000313" key="4">
    <source>
        <dbReference type="Proteomes" id="UP000639772"/>
    </source>
</evidence>
<dbReference type="EMBL" id="JADCNL010000003">
    <property type="protein sequence ID" value="KAG0488271.1"/>
    <property type="molecule type" value="Genomic_DNA"/>
</dbReference>
<comment type="caution">
    <text evidence="2">The sequence shown here is derived from an EMBL/GenBank/DDBJ whole genome shotgun (WGS) entry which is preliminary data.</text>
</comment>
<evidence type="ECO:0000313" key="2">
    <source>
        <dbReference type="EMBL" id="KAG0489988.1"/>
    </source>
</evidence>
<dbReference type="Proteomes" id="UP000636800">
    <property type="component" value="Chromosome 3"/>
</dbReference>
<dbReference type="EMBL" id="JADCNM010000003">
    <property type="protein sequence ID" value="KAG0489988.1"/>
    <property type="molecule type" value="Genomic_DNA"/>
</dbReference>
<evidence type="ECO:0000313" key="3">
    <source>
        <dbReference type="Proteomes" id="UP000636800"/>
    </source>
</evidence>
<organism evidence="2 4">
    <name type="scientific">Vanilla planifolia</name>
    <name type="common">Vanilla</name>
    <dbReference type="NCBI Taxonomy" id="51239"/>
    <lineage>
        <taxon>Eukaryota</taxon>
        <taxon>Viridiplantae</taxon>
        <taxon>Streptophyta</taxon>
        <taxon>Embryophyta</taxon>
        <taxon>Tracheophyta</taxon>
        <taxon>Spermatophyta</taxon>
        <taxon>Magnoliopsida</taxon>
        <taxon>Liliopsida</taxon>
        <taxon>Asparagales</taxon>
        <taxon>Orchidaceae</taxon>
        <taxon>Vanilloideae</taxon>
        <taxon>Vanilleae</taxon>
        <taxon>Vanilla</taxon>
    </lineage>
</organism>
<accession>A0A835RGE4</accession>
<proteinExistence type="predicted"/>
<dbReference type="Proteomes" id="UP000639772">
    <property type="component" value="Chromosome 3"/>
</dbReference>
<name>A0A835RGE4_VANPL</name>
<evidence type="ECO:0000313" key="1">
    <source>
        <dbReference type="EMBL" id="KAG0488271.1"/>
    </source>
</evidence>